<evidence type="ECO:0000256" key="1">
    <source>
        <dbReference type="SAM" id="MobiDB-lite"/>
    </source>
</evidence>
<comment type="caution">
    <text evidence="3">The sequence shown here is derived from an EMBL/GenBank/DDBJ whole genome shotgun (WGS) entry which is preliminary data.</text>
</comment>
<feature type="domain" description="Oxidoreductase-like" evidence="2">
    <location>
        <begin position="44"/>
        <end position="88"/>
    </location>
</feature>
<reference evidence="3 4" key="1">
    <citation type="journal article" date="2023" name="Elife">
        <title>Identification of key yeast species and microbe-microbe interactions impacting larval growth of Drosophila in the wild.</title>
        <authorList>
            <person name="Mure A."/>
            <person name="Sugiura Y."/>
            <person name="Maeda R."/>
            <person name="Honda K."/>
            <person name="Sakurai N."/>
            <person name="Takahashi Y."/>
            <person name="Watada M."/>
            <person name="Katoh T."/>
            <person name="Gotoh A."/>
            <person name="Gotoh Y."/>
            <person name="Taniguchi I."/>
            <person name="Nakamura K."/>
            <person name="Hayashi T."/>
            <person name="Katayama T."/>
            <person name="Uemura T."/>
            <person name="Hattori Y."/>
        </authorList>
    </citation>
    <scope>NUCLEOTIDE SEQUENCE [LARGE SCALE GENOMIC DNA]</scope>
    <source>
        <strain evidence="3 4">KH-74</strain>
    </source>
</reference>
<name>A0AAV5S1F8_MAUHU</name>
<protein>
    <submittedName>
        <fullName evidence="3">Dpc25 protein</fullName>
    </submittedName>
</protein>
<feature type="region of interest" description="Disordered" evidence="1">
    <location>
        <begin position="157"/>
        <end position="186"/>
    </location>
</feature>
<evidence type="ECO:0000259" key="2">
    <source>
        <dbReference type="Pfam" id="PF09791"/>
    </source>
</evidence>
<dbReference type="InterPro" id="IPR039251">
    <property type="entry name" value="OXLD1"/>
</dbReference>
<keyword evidence="4" id="KW-1185">Reference proteome</keyword>
<dbReference type="Pfam" id="PF09791">
    <property type="entry name" value="Oxidored-like"/>
    <property type="match status" value="1"/>
</dbReference>
<dbReference type="GO" id="GO:0005739">
    <property type="term" value="C:mitochondrion"/>
    <property type="evidence" value="ECO:0007669"/>
    <property type="project" value="TreeGrafter"/>
</dbReference>
<evidence type="ECO:0000313" key="3">
    <source>
        <dbReference type="EMBL" id="GMM57526.1"/>
    </source>
</evidence>
<dbReference type="AlphaFoldDB" id="A0AAV5S1F8"/>
<feature type="compositionally biased region" description="Basic and acidic residues" evidence="1">
    <location>
        <begin position="160"/>
        <end position="178"/>
    </location>
</feature>
<feature type="region of interest" description="Disordered" evidence="1">
    <location>
        <begin position="207"/>
        <end position="230"/>
    </location>
</feature>
<dbReference type="PANTHER" id="PTHR21193:SF3">
    <property type="entry name" value="OXIDOREDUCTASE-LIKE DOMAIN-CONTAINING PROTEIN 1"/>
    <property type="match status" value="1"/>
</dbReference>
<gene>
    <name evidence="3" type="ORF">DAKH74_041420</name>
</gene>
<evidence type="ECO:0000313" key="4">
    <source>
        <dbReference type="Proteomes" id="UP001377567"/>
    </source>
</evidence>
<dbReference type="EMBL" id="BTGD01000013">
    <property type="protein sequence ID" value="GMM57526.1"/>
    <property type="molecule type" value="Genomic_DNA"/>
</dbReference>
<dbReference type="Proteomes" id="UP001377567">
    <property type="component" value="Unassembled WGS sequence"/>
</dbReference>
<organism evidence="3 4">
    <name type="scientific">Maudiozyma humilis</name>
    <name type="common">Sour dough yeast</name>
    <name type="synonym">Kazachstania humilis</name>
    <dbReference type="NCBI Taxonomy" id="51915"/>
    <lineage>
        <taxon>Eukaryota</taxon>
        <taxon>Fungi</taxon>
        <taxon>Dikarya</taxon>
        <taxon>Ascomycota</taxon>
        <taxon>Saccharomycotina</taxon>
        <taxon>Saccharomycetes</taxon>
        <taxon>Saccharomycetales</taxon>
        <taxon>Saccharomycetaceae</taxon>
        <taxon>Maudiozyma</taxon>
    </lineage>
</organism>
<feature type="compositionally biased region" description="Basic and acidic residues" evidence="1">
    <location>
        <begin position="213"/>
        <end position="230"/>
    </location>
</feature>
<sequence>MLFEGNPIPAAASPEERMASIFGGRLAGEPPRATSRTAVGAGTMIAGVPVPARPQEPDNCCMSGCVNCVWETYSDDVRYWRAQRRRAAQALRGTAEVWPADRDPPLALLDPRNVPQRLRAQKAAADAAAASGAHPAVTPRAAVRALFPARETPLPARVIEASKRNHNHTEKRAERAAEDALADTDDGAWDGVPEHIRAFAEFERKKRLQKRRRNEERQRKIERRAPLRDALRARENEIARLNEQAREREIAAERAGTAEKSS</sequence>
<dbReference type="InterPro" id="IPR019180">
    <property type="entry name" value="Oxidoreductase-like_N"/>
</dbReference>
<dbReference type="PANTHER" id="PTHR21193">
    <property type="entry name" value="OXIDOREDUCTASE-LIKE DOMAIN-CONTAINING PROTEIN 1"/>
    <property type="match status" value="1"/>
</dbReference>
<proteinExistence type="predicted"/>
<accession>A0AAV5S1F8</accession>